<name>A0ABN8ACM0_9BACI</name>
<dbReference type="Pfam" id="PF01595">
    <property type="entry name" value="CNNM"/>
    <property type="match status" value="1"/>
</dbReference>
<dbReference type="InterPro" id="IPR002550">
    <property type="entry name" value="CNNM"/>
</dbReference>
<dbReference type="InterPro" id="IPR005170">
    <property type="entry name" value="Transptr-assoc_dom"/>
</dbReference>
<dbReference type="PROSITE" id="PS51846">
    <property type="entry name" value="CNNM"/>
    <property type="match status" value="1"/>
</dbReference>
<organism evidence="13 14">
    <name type="scientific">Sutcliffiella rhizosphaerae</name>
    <dbReference type="NCBI Taxonomy" id="2880967"/>
    <lineage>
        <taxon>Bacteria</taxon>
        <taxon>Bacillati</taxon>
        <taxon>Bacillota</taxon>
        <taxon>Bacilli</taxon>
        <taxon>Bacillales</taxon>
        <taxon>Bacillaceae</taxon>
        <taxon>Sutcliffiella</taxon>
    </lineage>
</organism>
<dbReference type="RefSeq" id="WP_230501698.1">
    <property type="nucleotide sequence ID" value="NZ_CAKJTJ010000013.1"/>
</dbReference>
<protein>
    <recommendedName>
        <fullName evidence="15">HlyC/CorC family transporter</fullName>
    </recommendedName>
</protein>
<evidence type="ECO:0000256" key="8">
    <source>
        <dbReference type="PROSITE-ProRule" id="PRU00703"/>
    </source>
</evidence>
<feature type="transmembrane region" description="Helical" evidence="10">
    <location>
        <begin position="6"/>
        <end position="29"/>
    </location>
</feature>
<evidence type="ECO:0000256" key="3">
    <source>
        <dbReference type="ARBA" id="ARBA00022692"/>
    </source>
</evidence>
<dbReference type="InterPro" id="IPR044751">
    <property type="entry name" value="Ion_transp-like_CBS"/>
</dbReference>
<keyword evidence="7 9" id="KW-0472">Membrane</keyword>
<evidence type="ECO:0008006" key="15">
    <source>
        <dbReference type="Google" id="ProtNLM"/>
    </source>
</evidence>
<reference evidence="13 14" key="1">
    <citation type="submission" date="2021-10" db="EMBL/GenBank/DDBJ databases">
        <authorList>
            <person name="Criscuolo A."/>
        </authorList>
    </citation>
    <scope>NUCLEOTIDE SEQUENCE [LARGE SCALE GENOMIC DNA]</scope>
    <source>
        <strain evidence="14">CIP 111883</strain>
    </source>
</reference>
<evidence type="ECO:0000256" key="9">
    <source>
        <dbReference type="PROSITE-ProRule" id="PRU01193"/>
    </source>
</evidence>
<accession>A0ABN8ACM0</accession>
<comment type="caution">
    <text evidence="13">The sequence shown here is derived from an EMBL/GenBank/DDBJ whole genome shotgun (WGS) entry which is preliminary data.</text>
</comment>
<evidence type="ECO:0000313" key="14">
    <source>
        <dbReference type="Proteomes" id="UP000789833"/>
    </source>
</evidence>
<dbReference type="SUPFAM" id="SSF54631">
    <property type="entry name" value="CBS-domain pair"/>
    <property type="match status" value="1"/>
</dbReference>
<dbReference type="Proteomes" id="UP000789833">
    <property type="component" value="Unassembled WGS sequence"/>
</dbReference>
<keyword evidence="3 9" id="KW-0812">Transmembrane</keyword>
<evidence type="ECO:0000313" key="13">
    <source>
        <dbReference type="EMBL" id="CAG9621797.1"/>
    </source>
</evidence>
<keyword evidence="5 9" id="KW-1133">Transmembrane helix</keyword>
<comment type="subcellular location">
    <subcellularLocation>
        <location evidence="1">Membrane</location>
        <topology evidence="1">Multi-pass membrane protein</topology>
    </subcellularLocation>
</comment>
<dbReference type="Pfam" id="PF00571">
    <property type="entry name" value="CBS"/>
    <property type="match status" value="2"/>
</dbReference>
<gene>
    <name evidence="13" type="ORF">BACCIP111883_02570</name>
</gene>
<dbReference type="InterPro" id="IPR036318">
    <property type="entry name" value="FAD-bd_PCMH-like_sf"/>
</dbReference>
<dbReference type="Pfam" id="PF03471">
    <property type="entry name" value="CorC_HlyC"/>
    <property type="match status" value="1"/>
</dbReference>
<dbReference type="InterPro" id="IPR000644">
    <property type="entry name" value="CBS_dom"/>
</dbReference>
<evidence type="ECO:0000259" key="12">
    <source>
        <dbReference type="PROSITE" id="PS51846"/>
    </source>
</evidence>
<dbReference type="SUPFAM" id="SSF56176">
    <property type="entry name" value="FAD-binding/transporter-associated domain-like"/>
    <property type="match status" value="1"/>
</dbReference>
<dbReference type="EMBL" id="CAKJTJ010000013">
    <property type="protein sequence ID" value="CAG9621797.1"/>
    <property type="molecule type" value="Genomic_DNA"/>
</dbReference>
<feature type="domain" description="CBS" evidence="11">
    <location>
        <begin position="260"/>
        <end position="317"/>
    </location>
</feature>
<dbReference type="CDD" id="cd04590">
    <property type="entry name" value="CBS_pair_CorC_HlyC_assoc"/>
    <property type="match status" value="1"/>
</dbReference>
<dbReference type="Gene3D" id="3.10.580.10">
    <property type="entry name" value="CBS-domain"/>
    <property type="match status" value="1"/>
</dbReference>
<dbReference type="PROSITE" id="PS51371">
    <property type="entry name" value="CBS"/>
    <property type="match status" value="2"/>
</dbReference>
<dbReference type="PANTHER" id="PTHR22777:SF17">
    <property type="entry name" value="UPF0053 PROTEIN SLL0260"/>
    <property type="match status" value="1"/>
</dbReference>
<dbReference type="PANTHER" id="PTHR22777">
    <property type="entry name" value="HEMOLYSIN-RELATED"/>
    <property type="match status" value="1"/>
</dbReference>
<evidence type="ECO:0000256" key="10">
    <source>
        <dbReference type="SAM" id="Phobius"/>
    </source>
</evidence>
<dbReference type="InterPro" id="IPR016169">
    <property type="entry name" value="FAD-bd_PCMH_sub2"/>
</dbReference>
<dbReference type="InterPro" id="IPR046342">
    <property type="entry name" value="CBS_dom_sf"/>
</dbReference>
<comment type="similarity">
    <text evidence="2">Belongs to the UPF0053 family.</text>
</comment>
<feature type="transmembrane region" description="Helical" evidence="10">
    <location>
        <begin position="94"/>
        <end position="112"/>
    </location>
</feature>
<keyword evidence="6 8" id="KW-0129">CBS domain</keyword>
<evidence type="ECO:0000256" key="7">
    <source>
        <dbReference type="ARBA" id="ARBA00023136"/>
    </source>
</evidence>
<evidence type="ECO:0000256" key="4">
    <source>
        <dbReference type="ARBA" id="ARBA00022737"/>
    </source>
</evidence>
<feature type="domain" description="CBS" evidence="11">
    <location>
        <begin position="196"/>
        <end position="258"/>
    </location>
</feature>
<evidence type="ECO:0000259" key="11">
    <source>
        <dbReference type="PROSITE" id="PS51371"/>
    </source>
</evidence>
<evidence type="ECO:0000256" key="6">
    <source>
        <dbReference type="ARBA" id="ARBA00023122"/>
    </source>
</evidence>
<feature type="domain" description="CNNM transmembrane" evidence="12">
    <location>
        <begin position="1"/>
        <end position="177"/>
    </location>
</feature>
<dbReference type="SMART" id="SM01091">
    <property type="entry name" value="CorC_HlyC"/>
    <property type="match status" value="1"/>
</dbReference>
<dbReference type="SMART" id="SM00116">
    <property type="entry name" value="CBS"/>
    <property type="match status" value="2"/>
</dbReference>
<evidence type="ECO:0000256" key="1">
    <source>
        <dbReference type="ARBA" id="ARBA00004141"/>
    </source>
</evidence>
<evidence type="ECO:0000256" key="2">
    <source>
        <dbReference type="ARBA" id="ARBA00006337"/>
    </source>
</evidence>
<keyword evidence="4" id="KW-0677">Repeat</keyword>
<keyword evidence="14" id="KW-1185">Reference proteome</keyword>
<evidence type="ECO:0000256" key="5">
    <source>
        <dbReference type="ARBA" id="ARBA00022989"/>
    </source>
</evidence>
<proteinExistence type="inferred from homology"/>
<dbReference type="Gene3D" id="3.30.465.10">
    <property type="match status" value="1"/>
</dbReference>
<sequence>MDSIPYDSIILLGALFILTAYFSASEAAITSVNKVRLRSLATNNAKARMSLNMAENLDHSVSTIIIGNNIAKIAFATIATSMAIQVYGANSSTIAITATIITVLTLVFGEFLPKAIANKNAEKYLFINSASLKAVMKLFYPITWLFVTKKVEPTVTEEDVMALVEIGEEEGTFLTQEKELLHNAIAFDDIVVKDILTPRTDVVAISKETPIEEIKEIFIKEQFSRLPLYEESIDNITGVISYRNFFAQYVISPHFSPIDIARNPFFVYGSAKVSNLLKELQTSQNHLAIVLDEYGGTAGIITIEDIIEEIVGEIWDEHDKNENLVEIIDEQKFRLDGRLSVIEFLELLKLPVGETTANTLSGWISEMIGYLPEKGERVECESFIIHIEEVKKHRIQKVLIEKNIDMVYSA</sequence>